<protein>
    <recommendedName>
        <fullName evidence="1">Reverse transcriptase domain-containing protein</fullName>
    </recommendedName>
</protein>
<dbReference type="InterPro" id="IPR052343">
    <property type="entry name" value="Retrotransposon-Effector_Assoc"/>
</dbReference>
<dbReference type="PANTHER" id="PTHR46890">
    <property type="entry name" value="NON-LTR RETROLELEMENT REVERSE TRANSCRIPTASE-LIKE PROTEIN-RELATED"/>
    <property type="match status" value="1"/>
</dbReference>
<evidence type="ECO:0000313" key="2">
    <source>
        <dbReference type="EMBL" id="KAI5344252.1"/>
    </source>
</evidence>
<gene>
    <name evidence="2" type="ORF">L3X38_012129</name>
</gene>
<name>A0AAD4WLI7_PRUDU</name>
<evidence type="ECO:0000259" key="1">
    <source>
        <dbReference type="Pfam" id="PF00078"/>
    </source>
</evidence>
<dbReference type="PANTHER" id="PTHR46890:SF48">
    <property type="entry name" value="RNA-DIRECTED DNA POLYMERASE"/>
    <property type="match status" value="1"/>
</dbReference>
<feature type="domain" description="Reverse transcriptase" evidence="1">
    <location>
        <begin position="180"/>
        <end position="267"/>
    </location>
</feature>
<dbReference type="Pfam" id="PF00078">
    <property type="entry name" value="RVT_1"/>
    <property type="match status" value="1"/>
</dbReference>
<dbReference type="AlphaFoldDB" id="A0AAD4WLI7"/>
<keyword evidence="3" id="KW-1185">Reference proteome</keyword>
<reference evidence="2 3" key="1">
    <citation type="journal article" date="2022" name="G3 (Bethesda)">
        <title>Whole-genome sequence and methylome profiling of the almond [Prunus dulcis (Mill.) D.A. Webb] cultivar 'Nonpareil'.</title>
        <authorList>
            <person name="D'Amico-Willman K.M."/>
            <person name="Ouma W.Z."/>
            <person name="Meulia T."/>
            <person name="Sideli G.M."/>
            <person name="Gradziel T.M."/>
            <person name="Fresnedo-Ramirez J."/>
        </authorList>
    </citation>
    <scope>NUCLEOTIDE SEQUENCE [LARGE SCALE GENOMIC DNA]</scope>
    <source>
        <strain evidence="2">Clone GOH B32 T37-40</strain>
    </source>
</reference>
<dbReference type="Proteomes" id="UP001054821">
    <property type="component" value="Chromosome 2"/>
</dbReference>
<dbReference type="EMBL" id="JAJFAZ020000002">
    <property type="protein sequence ID" value="KAI5344252.1"/>
    <property type="molecule type" value="Genomic_DNA"/>
</dbReference>
<dbReference type="InterPro" id="IPR000477">
    <property type="entry name" value="RT_dom"/>
</dbReference>
<proteinExistence type="predicted"/>
<organism evidence="2 3">
    <name type="scientific">Prunus dulcis</name>
    <name type="common">Almond</name>
    <name type="synonym">Amygdalus dulcis</name>
    <dbReference type="NCBI Taxonomy" id="3755"/>
    <lineage>
        <taxon>Eukaryota</taxon>
        <taxon>Viridiplantae</taxon>
        <taxon>Streptophyta</taxon>
        <taxon>Embryophyta</taxon>
        <taxon>Tracheophyta</taxon>
        <taxon>Spermatophyta</taxon>
        <taxon>Magnoliopsida</taxon>
        <taxon>eudicotyledons</taxon>
        <taxon>Gunneridae</taxon>
        <taxon>Pentapetalae</taxon>
        <taxon>rosids</taxon>
        <taxon>fabids</taxon>
        <taxon>Rosales</taxon>
        <taxon>Rosaceae</taxon>
        <taxon>Amygdaloideae</taxon>
        <taxon>Amygdaleae</taxon>
        <taxon>Prunus</taxon>
    </lineage>
</organism>
<accession>A0AAD4WLI7</accession>
<sequence>MSQLDSLLSREEAFWKQRSKVSWLKEGDRNTRFFHQRSSNRKQRNYVKGLRDNTGRWHEDEHGLQSVVLDYFTHLFTSSASRSEGEIIDAVESRVTPDMNNLLLTDYCDAEIHEAGFQMYLTKAPGPDGMPQIFFQKYWHIVGSDVTRAIKDFLTSGRLLQKLNFTHVVLIPKVKHPKDMFQLRRISLCNVLFKIAMKFLANRLKLILDKIISPSQSAFIFGRLISNNTILAAEIIHYLRRRRQSKKGFMAIKMDMSKAYDRIEWSFMEAIM</sequence>
<comment type="caution">
    <text evidence="2">The sequence shown here is derived from an EMBL/GenBank/DDBJ whole genome shotgun (WGS) entry which is preliminary data.</text>
</comment>
<evidence type="ECO:0000313" key="3">
    <source>
        <dbReference type="Proteomes" id="UP001054821"/>
    </source>
</evidence>